<dbReference type="AlphaFoldDB" id="A0A2W5R081"/>
<comment type="caution">
    <text evidence="1">The sequence shown here is derived from an EMBL/GenBank/DDBJ whole genome shotgun (WGS) entry which is preliminary data.</text>
</comment>
<dbReference type="EMBL" id="QFQD01000026">
    <property type="protein sequence ID" value="PZQ82936.1"/>
    <property type="molecule type" value="Genomic_DNA"/>
</dbReference>
<gene>
    <name evidence="1" type="ORF">DI549_09815</name>
</gene>
<evidence type="ECO:0000313" key="2">
    <source>
        <dbReference type="Proteomes" id="UP000248887"/>
    </source>
</evidence>
<sequence>MSAAITAHKDPKLPPPLDLPEGPEWVAALKLFDAHAAETLVAAARALYPHDGLPERVYRRTVAHFDAMAAKAPAAAQAFAEFVDHVDAALPLPFRELSEGYRVQVLKGLEASAAFRLVQRSTVRFLYDDVEVWQAFGYEGASVHLGGYVNRGFNDLDWLPDPPPGV</sequence>
<dbReference type="Proteomes" id="UP000248887">
    <property type="component" value="Unassembled WGS sequence"/>
</dbReference>
<protein>
    <recommendedName>
        <fullName evidence="3">Gluconate 2-dehydrogenase subunit 3 family protein</fullName>
    </recommendedName>
</protein>
<accession>A0A2W5R081</accession>
<evidence type="ECO:0008006" key="3">
    <source>
        <dbReference type="Google" id="ProtNLM"/>
    </source>
</evidence>
<reference evidence="1 2" key="1">
    <citation type="submission" date="2017-08" db="EMBL/GenBank/DDBJ databases">
        <title>Infants hospitalized years apart are colonized by the same room-sourced microbial strains.</title>
        <authorList>
            <person name="Brooks B."/>
            <person name="Olm M.R."/>
            <person name="Firek B.A."/>
            <person name="Baker R."/>
            <person name="Thomas B.C."/>
            <person name="Morowitz M.J."/>
            <person name="Banfield J.F."/>
        </authorList>
    </citation>
    <scope>NUCLEOTIDE SEQUENCE [LARGE SCALE GENOMIC DNA]</scope>
    <source>
        <strain evidence="1">S2_005_001_R2_27</strain>
    </source>
</reference>
<proteinExistence type="predicted"/>
<evidence type="ECO:0000313" key="1">
    <source>
        <dbReference type="EMBL" id="PZQ82936.1"/>
    </source>
</evidence>
<name>A0A2W5R081_ANCNO</name>
<organism evidence="1 2">
    <name type="scientific">Ancylobacter novellus</name>
    <name type="common">Thiobacillus novellus</name>
    <dbReference type="NCBI Taxonomy" id="921"/>
    <lineage>
        <taxon>Bacteria</taxon>
        <taxon>Pseudomonadati</taxon>
        <taxon>Pseudomonadota</taxon>
        <taxon>Alphaproteobacteria</taxon>
        <taxon>Hyphomicrobiales</taxon>
        <taxon>Xanthobacteraceae</taxon>
        <taxon>Ancylobacter</taxon>
    </lineage>
</organism>